<proteinExistence type="predicted"/>
<dbReference type="EMBL" id="AWUE01005453">
    <property type="protein sequence ID" value="OMP12990.1"/>
    <property type="molecule type" value="Genomic_DNA"/>
</dbReference>
<gene>
    <name evidence="2" type="ORF">COLO4_02473</name>
</gene>
<dbReference type="AlphaFoldDB" id="A0A1R3L111"/>
<organism evidence="2 3">
    <name type="scientific">Corchorus olitorius</name>
    <dbReference type="NCBI Taxonomy" id="93759"/>
    <lineage>
        <taxon>Eukaryota</taxon>
        <taxon>Viridiplantae</taxon>
        <taxon>Streptophyta</taxon>
        <taxon>Embryophyta</taxon>
        <taxon>Tracheophyta</taxon>
        <taxon>Spermatophyta</taxon>
        <taxon>Magnoliopsida</taxon>
        <taxon>eudicotyledons</taxon>
        <taxon>Gunneridae</taxon>
        <taxon>Pentapetalae</taxon>
        <taxon>rosids</taxon>
        <taxon>malvids</taxon>
        <taxon>Malvales</taxon>
        <taxon>Malvaceae</taxon>
        <taxon>Grewioideae</taxon>
        <taxon>Apeibeae</taxon>
        <taxon>Corchorus</taxon>
    </lineage>
</organism>
<comment type="caution">
    <text evidence="2">The sequence shown here is derived from an EMBL/GenBank/DDBJ whole genome shotgun (WGS) entry which is preliminary data.</text>
</comment>
<evidence type="ECO:0000256" key="1">
    <source>
        <dbReference type="SAM" id="MobiDB-lite"/>
    </source>
</evidence>
<evidence type="ECO:0000313" key="2">
    <source>
        <dbReference type="EMBL" id="OMP12990.1"/>
    </source>
</evidence>
<protein>
    <submittedName>
        <fullName evidence="2">Uncharacterized protein</fullName>
    </submittedName>
</protein>
<feature type="region of interest" description="Disordered" evidence="1">
    <location>
        <begin position="1"/>
        <end position="39"/>
    </location>
</feature>
<sequence length="39" mass="4615">MDESGDTMDPAEEMDEFTAEQDYEDEDTDDFEEEELDDM</sequence>
<keyword evidence="3" id="KW-1185">Reference proteome</keyword>
<dbReference type="Proteomes" id="UP000187203">
    <property type="component" value="Unassembled WGS sequence"/>
</dbReference>
<accession>A0A1R3L111</accession>
<reference evidence="3" key="1">
    <citation type="submission" date="2013-09" db="EMBL/GenBank/DDBJ databases">
        <title>Corchorus olitorius genome sequencing.</title>
        <authorList>
            <person name="Alam M."/>
            <person name="Haque M.S."/>
            <person name="Islam M.S."/>
            <person name="Emdad E.M."/>
            <person name="Islam M.M."/>
            <person name="Ahmed B."/>
            <person name="Halim A."/>
            <person name="Hossen Q.M.M."/>
            <person name="Hossain M.Z."/>
            <person name="Ahmed R."/>
            <person name="Khan M.M."/>
            <person name="Islam R."/>
            <person name="Rashid M.M."/>
            <person name="Khan S.A."/>
            <person name="Rahman M.S."/>
            <person name="Alam M."/>
            <person name="Yahiya A.S."/>
            <person name="Khan M.S."/>
            <person name="Azam M.S."/>
            <person name="Haque T."/>
            <person name="Lashkar M.Z.H."/>
            <person name="Akhand A.I."/>
            <person name="Morshed G."/>
            <person name="Roy S."/>
            <person name="Uddin K.S."/>
            <person name="Rabeya T."/>
            <person name="Hossain A.S."/>
            <person name="Chowdhury A."/>
            <person name="Snigdha A.R."/>
            <person name="Mortoza M.S."/>
            <person name="Matin S.A."/>
            <person name="Hoque S.M.E."/>
            <person name="Islam M.K."/>
            <person name="Roy D.K."/>
            <person name="Haider R."/>
            <person name="Moosa M.M."/>
            <person name="Elias S.M."/>
            <person name="Hasan A.M."/>
            <person name="Jahan S."/>
            <person name="Shafiuddin M."/>
            <person name="Mahmood N."/>
            <person name="Shommy N.S."/>
        </authorList>
    </citation>
    <scope>NUCLEOTIDE SEQUENCE [LARGE SCALE GENOMIC DNA]</scope>
    <source>
        <strain evidence="3">cv. O-4</strain>
    </source>
</reference>
<evidence type="ECO:0000313" key="3">
    <source>
        <dbReference type="Proteomes" id="UP000187203"/>
    </source>
</evidence>
<name>A0A1R3L111_9ROSI</name>